<protein>
    <recommendedName>
        <fullName evidence="5">Terminase small subunit</fullName>
    </recommendedName>
</protein>
<dbReference type="AlphaFoldDB" id="A0AAX2EPN6"/>
<name>A0AAX2EPN6_9ENTR</name>
<evidence type="ECO:0000313" key="4">
    <source>
        <dbReference type="Proteomes" id="UP000199173"/>
    </source>
</evidence>
<proteinExistence type="predicted"/>
<sequence length="69" mass="7755">MKTDAEFQRDTWTLKCLLQDALIRRLKDDASGESRMVAAELSSTVNFLKTNAAESPDATFNNVFPEDDD</sequence>
<organism evidence="1 4">
    <name type="scientific">Kosakonia radicincitans</name>
    <dbReference type="NCBI Taxonomy" id="283686"/>
    <lineage>
        <taxon>Bacteria</taxon>
        <taxon>Pseudomonadati</taxon>
        <taxon>Pseudomonadota</taxon>
        <taxon>Gammaproteobacteria</taxon>
        <taxon>Enterobacterales</taxon>
        <taxon>Enterobacteriaceae</taxon>
        <taxon>Kosakonia</taxon>
    </lineage>
</organism>
<comment type="caution">
    <text evidence="1">The sequence shown here is derived from an EMBL/GenBank/DDBJ whole genome shotgun (WGS) entry which is preliminary data.</text>
</comment>
<evidence type="ECO:0008006" key="5">
    <source>
        <dbReference type="Google" id="ProtNLM"/>
    </source>
</evidence>
<reference evidence="3 4" key="1">
    <citation type="submission" date="2016-10" db="EMBL/GenBank/DDBJ databases">
        <authorList>
            <person name="Varghese N."/>
            <person name="Submissions S."/>
        </authorList>
    </citation>
    <scope>NUCLEOTIDE SEQUENCE [LARGE SCALE GENOMIC DNA]</scope>
    <source>
        <strain evidence="2 3">NFIX06</strain>
        <strain evidence="1 4">NFIX08</strain>
    </source>
</reference>
<accession>A0AAX2EPN6</accession>
<evidence type="ECO:0000313" key="2">
    <source>
        <dbReference type="EMBL" id="SFT64978.1"/>
    </source>
</evidence>
<evidence type="ECO:0000313" key="3">
    <source>
        <dbReference type="Proteomes" id="UP000198760"/>
    </source>
</evidence>
<gene>
    <name evidence="2" type="ORF">SAMN03159428_01414</name>
    <name evidence="1" type="ORF">SAMN03159514_01420</name>
</gene>
<dbReference type="Proteomes" id="UP000198760">
    <property type="component" value="Unassembled WGS sequence"/>
</dbReference>
<dbReference type="RefSeq" id="WP_058687090.1">
    <property type="nucleotide sequence ID" value="NZ_FONC01000002.1"/>
</dbReference>
<evidence type="ECO:0000313" key="1">
    <source>
        <dbReference type="EMBL" id="SFR06005.1"/>
    </source>
</evidence>
<dbReference type="Proteomes" id="UP000199173">
    <property type="component" value="Unassembled WGS sequence"/>
</dbReference>
<dbReference type="EMBL" id="FPAV01000003">
    <property type="protein sequence ID" value="SFT64978.1"/>
    <property type="molecule type" value="Genomic_DNA"/>
</dbReference>
<dbReference type="EMBL" id="FOYJ01000003">
    <property type="protein sequence ID" value="SFR06005.1"/>
    <property type="molecule type" value="Genomic_DNA"/>
</dbReference>
<keyword evidence="3" id="KW-1185">Reference proteome</keyword>